<accession>A0A2H0KN89</accession>
<dbReference type="Proteomes" id="UP000229570">
    <property type="component" value="Unassembled WGS sequence"/>
</dbReference>
<reference evidence="1 2" key="1">
    <citation type="submission" date="2017-09" db="EMBL/GenBank/DDBJ databases">
        <title>Depth-based differentiation of microbial function through sediment-hosted aquifers and enrichment of novel symbionts in the deep terrestrial subsurface.</title>
        <authorList>
            <person name="Probst A.J."/>
            <person name="Ladd B."/>
            <person name="Jarett J.K."/>
            <person name="Geller-Mcgrath D.E."/>
            <person name="Sieber C.M."/>
            <person name="Emerson J.B."/>
            <person name="Anantharaman K."/>
            <person name="Thomas B.C."/>
            <person name="Malmstrom R."/>
            <person name="Stieglmeier M."/>
            <person name="Klingl A."/>
            <person name="Woyke T."/>
            <person name="Ryan C.M."/>
            <person name="Banfield J.F."/>
        </authorList>
    </citation>
    <scope>NUCLEOTIDE SEQUENCE [LARGE SCALE GENOMIC DNA]</scope>
    <source>
        <strain evidence="1">CG11_big_fil_rev_8_21_14_0_20_35_14</strain>
    </source>
</reference>
<name>A0A2H0KN89_9BACT</name>
<gene>
    <name evidence="1" type="ORF">COV86_01495</name>
</gene>
<comment type="caution">
    <text evidence="1">The sequence shown here is derived from an EMBL/GenBank/DDBJ whole genome shotgun (WGS) entry which is preliminary data.</text>
</comment>
<evidence type="ECO:0000313" key="1">
    <source>
        <dbReference type="EMBL" id="PIQ72720.1"/>
    </source>
</evidence>
<protein>
    <submittedName>
        <fullName evidence="1">Uncharacterized protein</fullName>
    </submittedName>
</protein>
<dbReference type="AlphaFoldDB" id="A0A2H0KN89"/>
<dbReference type="EMBL" id="PCVL01000015">
    <property type="protein sequence ID" value="PIQ72720.1"/>
    <property type="molecule type" value="Genomic_DNA"/>
</dbReference>
<evidence type="ECO:0000313" key="2">
    <source>
        <dbReference type="Proteomes" id="UP000229570"/>
    </source>
</evidence>
<proteinExistence type="predicted"/>
<sequence>MKKLIPILIILGLVGYILLARGQSNKSSTSSSNPIVNLFKKEIKVGEDVCAEFSKEWIQSVTNKSIIKTERFDMTGTHTCKYYVKENSFITIHVEDLNVENQKKGAVLLNRTVKQDSRIKMDHFVVWQGDNQINNIYLVLNPNRFVTVGRSDIEVINNEENIQLAIKVVERIQKGENQGLVSAPTTEPTKEPTKTGNNIVPLPQEKDIINNFFTLIDEGKVSDAVMMMPSIITSDDSTKQAFGVQFSAMKSVKVIKIEESMKEDWTETRHQYMVTLDVVMDPSSAGGPIPYYGFKKGENVRFVGLVKEGNQWKVKGMATGP</sequence>
<organism evidence="1 2">
    <name type="scientific">Candidatus Roizmanbacteria bacterium CG11_big_fil_rev_8_21_14_0_20_35_14</name>
    <dbReference type="NCBI Taxonomy" id="1974855"/>
    <lineage>
        <taxon>Bacteria</taxon>
        <taxon>Candidatus Roizmaniibacteriota</taxon>
    </lineage>
</organism>